<dbReference type="Proteomes" id="UP000620156">
    <property type="component" value="Unassembled WGS sequence"/>
</dbReference>
<evidence type="ECO:0000256" key="2">
    <source>
        <dbReference type="ARBA" id="ARBA00023125"/>
    </source>
</evidence>
<dbReference type="EMBL" id="BMQK01000008">
    <property type="protein sequence ID" value="GGQ64829.1"/>
    <property type="molecule type" value="Genomic_DNA"/>
</dbReference>
<sequence length="425" mass="46790">MPEALEDRLRRLPGEWAVQRLEDVPTVQVVGYGITRPGTHADGGVPMIRAADIQDGRLHGEELRRISTRVHDAHPRSQLRTGDLVVVLVGRVGEAAVVTRDFHGFNASRTVGIIRIADSDDSDWLRLWLRVWLGSPEVRAWCERRTTGSTLQRTLSLSVLRDLPVPLPPPAPRAPLVRALDLLEAKRATNTRIADCAMQLADTQFAVEARGGETWPVSSLGSLTVMIVGAASRPRVAENEESSENSVVLVAPADILQSRFPYLYEGEHHLTFGAAGDVCDPGSLLVASREDGVRAVVNEVPAIPGRNVLVLRTESSIDAHWLLHDIRLRSTELASAAQGSAGRELGRRAFAATMVRWPPQEVRERFARLVESLYGRVRVAQLENEKLHGLRKQILDSFLSGNFPVLPASGEHLDLYRGWPRGVGQ</sequence>
<keyword evidence="4" id="KW-1185">Reference proteome</keyword>
<proteinExistence type="predicted"/>
<reference evidence="3" key="2">
    <citation type="submission" date="2020-09" db="EMBL/GenBank/DDBJ databases">
        <authorList>
            <person name="Sun Q."/>
            <person name="Ohkuma M."/>
        </authorList>
    </citation>
    <scope>NUCLEOTIDE SEQUENCE</scope>
    <source>
        <strain evidence="3">JCM 3131</strain>
    </source>
</reference>
<dbReference type="InterPro" id="IPR052021">
    <property type="entry name" value="Type-I_RS_S_subunit"/>
</dbReference>
<comment type="caution">
    <text evidence="3">The sequence shown here is derived from an EMBL/GenBank/DDBJ whole genome shotgun (WGS) entry which is preliminary data.</text>
</comment>
<accession>A0A918BFD9</accession>
<dbReference type="GO" id="GO:0009307">
    <property type="term" value="P:DNA restriction-modification system"/>
    <property type="evidence" value="ECO:0007669"/>
    <property type="project" value="UniProtKB-KW"/>
</dbReference>
<protein>
    <recommendedName>
        <fullName evidence="5">Type I restriction modification DNA specificity domain-containing protein</fullName>
    </recommendedName>
</protein>
<gene>
    <name evidence="3" type="ORF">GCM10010145_38350</name>
</gene>
<keyword evidence="1" id="KW-0680">Restriction system</keyword>
<name>A0A918BFD9_9ACTN</name>
<evidence type="ECO:0000256" key="1">
    <source>
        <dbReference type="ARBA" id="ARBA00022747"/>
    </source>
</evidence>
<reference evidence="3" key="1">
    <citation type="journal article" date="2014" name="Int. J. Syst. Evol. Microbiol.">
        <title>Complete genome sequence of Corynebacterium casei LMG S-19264T (=DSM 44701T), isolated from a smear-ripened cheese.</title>
        <authorList>
            <consortium name="US DOE Joint Genome Institute (JGI-PGF)"/>
            <person name="Walter F."/>
            <person name="Albersmeier A."/>
            <person name="Kalinowski J."/>
            <person name="Ruckert C."/>
        </authorList>
    </citation>
    <scope>NUCLEOTIDE SEQUENCE</scope>
    <source>
        <strain evidence="3">JCM 3131</strain>
    </source>
</reference>
<dbReference type="PANTHER" id="PTHR30408">
    <property type="entry name" value="TYPE-1 RESTRICTION ENZYME ECOKI SPECIFICITY PROTEIN"/>
    <property type="match status" value="1"/>
</dbReference>
<organism evidence="3 4">
    <name type="scientific">Streptomyces ruber</name>
    <dbReference type="NCBI Taxonomy" id="83378"/>
    <lineage>
        <taxon>Bacteria</taxon>
        <taxon>Bacillati</taxon>
        <taxon>Actinomycetota</taxon>
        <taxon>Actinomycetes</taxon>
        <taxon>Kitasatosporales</taxon>
        <taxon>Streptomycetaceae</taxon>
        <taxon>Streptomyces</taxon>
    </lineage>
</organism>
<keyword evidence="2" id="KW-0238">DNA-binding</keyword>
<dbReference type="Gene3D" id="3.90.220.20">
    <property type="entry name" value="DNA methylase specificity domains"/>
    <property type="match status" value="2"/>
</dbReference>
<evidence type="ECO:0008006" key="5">
    <source>
        <dbReference type="Google" id="ProtNLM"/>
    </source>
</evidence>
<dbReference type="SUPFAM" id="SSF116734">
    <property type="entry name" value="DNA methylase specificity domain"/>
    <property type="match status" value="2"/>
</dbReference>
<dbReference type="GO" id="GO:0003677">
    <property type="term" value="F:DNA binding"/>
    <property type="evidence" value="ECO:0007669"/>
    <property type="project" value="UniProtKB-KW"/>
</dbReference>
<evidence type="ECO:0000313" key="4">
    <source>
        <dbReference type="Proteomes" id="UP000620156"/>
    </source>
</evidence>
<dbReference type="PANTHER" id="PTHR30408:SF12">
    <property type="entry name" value="TYPE I RESTRICTION ENZYME MJAVIII SPECIFICITY SUBUNIT"/>
    <property type="match status" value="1"/>
</dbReference>
<dbReference type="InterPro" id="IPR044946">
    <property type="entry name" value="Restrct_endonuc_typeI_TRD_sf"/>
</dbReference>
<dbReference type="AlphaFoldDB" id="A0A918BFD9"/>
<evidence type="ECO:0000313" key="3">
    <source>
        <dbReference type="EMBL" id="GGQ64829.1"/>
    </source>
</evidence>